<dbReference type="SUPFAM" id="SSF103473">
    <property type="entry name" value="MFS general substrate transporter"/>
    <property type="match status" value="1"/>
</dbReference>
<dbReference type="GO" id="GO:0016020">
    <property type="term" value="C:membrane"/>
    <property type="evidence" value="ECO:0007669"/>
    <property type="project" value="UniProtKB-SubCell"/>
</dbReference>
<feature type="transmembrane region" description="Helical" evidence="5">
    <location>
        <begin position="304"/>
        <end position="323"/>
    </location>
</feature>
<evidence type="ECO:0000313" key="7">
    <source>
        <dbReference type="EMBL" id="APG09982.1"/>
    </source>
</evidence>
<feature type="transmembrane region" description="Helical" evidence="5">
    <location>
        <begin position="82"/>
        <end position="105"/>
    </location>
</feature>
<protein>
    <submittedName>
        <fullName evidence="7">MFS transporter</fullName>
    </submittedName>
</protein>
<dbReference type="Gene3D" id="1.20.1720.10">
    <property type="entry name" value="Multidrug resistance protein D"/>
    <property type="match status" value="1"/>
</dbReference>
<dbReference type="CDD" id="cd17321">
    <property type="entry name" value="MFS_MMR_MDR_like"/>
    <property type="match status" value="1"/>
</dbReference>
<evidence type="ECO:0000259" key="6">
    <source>
        <dbReference type="PROSITE" id="PS50850"/>
    </source>
</evidence>
<sequence length="516" mass="53738">MTTDMNPHNTSAGSAVVLAAICAAALVLPLDFSGAAAATSAIGRDLGGSPAMLAWIVNAFMLTFGSTLLTVGVLADEFGRRRVFVCGLASFVVVSVAMCFSTNLIQLNVMRALQGVAAAGTLAGGSAALAQEFHGARRTWAFSLLGTTFGTGLAFGPTIAGFLISAFGWRSIFLSAAIVGSISLLFGIPRMRETRNQHASGPDWLGAIFFMLAIAAFTAAMLEAPEYGWATPQIIGLLTLSALALASFVAIELRTARPMLDLSLFRYPRFIGIQALPIATTFSYVVLVVLLPSRLIGVEGYDEATAGICMLALSGPMLVIPLATANCTKWLSPAILSTCGLALAIVGLFWLAEIPPGTPLAALAWPMILIGCGSAMPWGLMDGLSVSVVPPDRAGMATGIFSTVRVAGEGLAIAIVHAVLAVFTHARLARSSVNASHDQLSSLAYKLSTGDLPVSTSLPQIDSDVLLAAYGSAFRDLMHLLALVVACCATIVFFCLRYSVVSETRVGTGRKPTGDN</sequence>
<dbReference type="AlphaFoldDB" id="A0A1L3F9Q7"/>
<dbReference type="PANTHER" id="PTHR42718:SF49">
    <property type="entry name" value="EXPORT PROTEIN"/>
    <property type="match status" value="1"/>
</dbReference>
<dbReference type="PRINTS" id="PR01036">
    <property type="entry name" value="TCRTETB"/>
</dbReference>
<feature type="transmembrane region" description="Helical" evidence="5">
    <location>
        <begin position="363"/>
        <end position="381"/>
    </location>
</feature>
<evidence type="ECO:0000256" key="3">
    <source>
        <dbReference type="ARBA" id="ARBA00022989"/>
    </source>
</evidence>
<feature type="transmembrane region" description="Helical" evidence="5">
    <location>
        <begin position="234"/>
        <end position="251"/>
    </location>
</feature>
<dbReference type="Proteomes" id="UP000181962">
    <property type="component" value="Chromosome"/>
</dbReference>
<dbReference type="Pfam" id="PF07690">
    <property type="entry name" value="MFS_1"/>
    <property type="match status" value="1"/>
</dbReference>
<feature type="transmembrane region" description="Helical" evidence="5">
    <location>
        <begin position="402"/>
        <end position="423"/>
    </location>
</feature>
<gene>
    <name evidence="7" type="ORF">BKD09_16780</name>
</gene>
<feature type="transmembrane region" description="Helical" evidence="5">
    <location>
        <begin position="53"/>
        <end position="75"/>
    </location>
</feature>
<dbReference type="Gene3D" id="1.20.1250.20">
    <property type="entry name" value="MFS general substrate transporter like domains"/>
    <property type="match status" value="1"/>
</dbReference>
<dbReference type="OrthoDB" id="2414439at2"/>
<dbReference type="PROSITE" id="PS00216">
    <property type="entry name" value="SUGAR_TRANSPORT_1"/>
    <property type="match status" value="1"/>
</dbReference>
<feature type="transmembrane region" description="Helical" evidence="5">
    <location>
        <begin position="111"/>
        <end position="130"/>
    </location>
</feature>
<name>A0A1L3F9Q7_BRAJP</name>
<feature type="transmembrane region" description="Helical" evidence="5">
    <location>
        <begin position="172"/>
        <end position="191"/>
    </location>
</feature>
<evidence type="ECO:0000256" key="1">
    <source>
        <dbReference type="ARBA" id="ARBA00004141"/>
    </source>
</evidence>
<reference evidence="7 8" key="1">
    <citation type="submission" date="2016-11" db="EMBL/GenBank/DDBJ databases">
        <title>Complete Genome Sequence of Bradyrhizobium sp. strain J5, an isolated from soybean nodule in Hokkaido.</title>
        <authorList>
            <person name="Kanehara K."/>
        </authorList>
    </citation>
    <scope>NUCLEOTIDE SEQUENCE [LARGE SCALE GENOMIC DNA]</scope>
    <source>
        <strain evidence="7 8">J5</strain>
    </source>
</reference>
<feature type="transmembrane region" description="Helical" evidence="5">
    <location>
        <begin position="203"/>
        <end position="222"/>
    </location>
</feature>
<dbReference type="PANTHER" id="PTHR42718">
    <property type="entry name" value="MAJOR FACILITATOR SUPERFAMILY MULTIDRUG TRANSPORTER MFSC"/>
    <property type="match status" value="1"/>
</dbReference>
<evidence type="ECO:0000256" key="2">
    <source>
        <dbReference type="ARBA" id="ARBA00022692"/>
    </source>
</evidence>
<proteinExistence type="predicted"/>
<comment type="subcellular location">
    <subcellularLocation>
        <location evidence="1">Membrane</location>
        <topology evidence="1">Multi-pass membrane protein</topology>
    </subcellularLocation>
</comment>
<dbReference type="PROSITE" id="PS50850">
    <property type="entry name" value="MFS"/>
    <property type="match status" value="1"/>
</dbReference>
<keyword evidence="2 5" id="KW-0812">Transmembrane</keyword>
<dbReference type="InterPro" id="IPR036259">
    <property type="entry name" value="MFS_trans_sf"/>
</dbReference>
<keyword evidence="4 5" id="KW-0472">Membrane</keyword>
<evidence type="ECO:0000313" key="8">
    <source>
        <dbReference type="Proteomes" id="UP000181962"/>
    </source>
</evidence>
<feature type="transmembrane region" description="Helical" evidence="5">
    <location>
        <begin position="477"/>
        <end position="496"/>
    </location>
</feature>
<dbReference type="GO" id="GO:0022857">
    <property type="term" value="F:transmembrane transporter activity"/>
    <property type="evidence" value="ECO:0007669"/>
    <property type="project" value="InterPro"/>
</dbReference>
<dbReference type="InterPro" id="IPR005829">
    <property type="entry name" value="Sugar_transporter_CS"/>
</dbReference>
<dbReference type="InterPro" id="IPR020846">
    <property type="entry name" value="MFS_dom"/>
</dbReference>
<evidence type="ECO:0000256" key="5">
    <source>
        <dbReference type="SAM" id="Phobius"/>
    </source>
</evidence>
<dbReference type="EMBL" id="CP017637">
    <property type="protein sequence ID" value="APG09982.1"/>
    <property type="molecule type" value="Genomic_DNA"/>
</dbReference>
<feature type="transmembrane region" description="Helical" evidence="5">
    <location>
        <begin position="271"/>
        <end position="292"/>
    </location>
</feature>
<feature type="transmembrane region" description="Helical" evidence="5">
    <location>
        <begin position="330"/>
        <end position="351"/>
    </location>
</feature>
<keyword evidence="3 5" id="KW-1133">Transmembrane helix</keyword>
<dbReference type="RefSeq" id="WP_155795005.1">
    <property type="nucleotide sequence ID" value="NZ_CP017637.1"/>
</dbReference>
<dbReference type="InterPro" id="IPR011701">
    <property type="entry name" value="MFS"/>
</dbReference>
<feature type="domain" description="Major facilitator superfamily (MFS) profile" evidence="6">
    <location>
        <begin position="17"/>
        <end position="505"/>
    </location>
</feature>
<accession>A0A1L3F9Q7</accession>
<feature type="transmembrane region" description="Helical" evidence="5">
    <location>
        <begin position="142"/>
        <end position="166"/>
    </location>
</feature>
<evidence type="ECO:0000256" key="4">
    <source>
        <dbReference type="ARBA" id="ARBA00023136"/>
    </source>
</evidence>
<organism evidence="7 8">
    <name type="scientific">Bradyrhizobium japonicum</name>
    <dbReference type="NCBI Taxonomy" id="375"/>
    <lineage>
        <taxon>Bacteria</taxon>
        <taxon>Pseudomonadati</taxon>
        <taxon>Pseudomonadota</taxon>
        <taxon>Alphaproteobacteria</taxon>
        <taxon>Hyphomicrobiales</taxon>
        <taxon>Nitrobacteraceae</taxon>
        <taxon>Bradyrhizobium</taxon>
    </lineage>
</organism>